<accession>A0A143PU98</accession>
<feature type="signal peptide" evidence="1">
    <location>
        <begin position="1"/>
        <end position="20"/>
    </location>
</feature>
<gene>
    <name evidence="2" type="ORF">LuPra_05570</name>
</gene>
<dbReference type="KEGG" id="abac:LuPra_05570"/>
<sequence length="965" mass="104479" precursor="true">MAARLIGAPLLAVVCLAATAAGQGEPPRLPRLVFDIDGGVVPTKPRELPGATRLVIDATDPGEVAARVAATAGWPVWLTLAGTDTASIDPATWPDRVRAIVAAVPTIAAVELQADGLDPRRTAFLIKVAAAQIRARSATVPIVLGGGAAAGDRRDAVVTADVAPSIDGYVIAPGADPLPAAAWVADHDPGASLVTLDAVVPDAGAARTFLADAVEGLGLPVTTRGYRLSATAVRDVLPVAARLRDVHAGDVVAVTVAEGALSVHADGAEVTAARRWRVLYNLDTLGTLLVIDGDATREDRLDVSLVVPSAGAVVVRDPLTGRDRPALRMRRDAAAQRTEATVVLPGPGPWLVDFNRGAEAGFIQREDVTAETALSAEEILARHQARQAAERERSPRYVMNGRIQQYFRPSVTDPGFDVITENRFFVDRVEGTEWEERDFSVNGAHFGEPRPPFPLLQAEKVLTPPLAIELDARYRYRLQGTGTVNGRNAWIIAFEPQVRTESLYRGTVWIDRETFARLRQHAAQTGLSAPVISNDETQDFSPVRTAAGEEVWLPSRIYNQQLFLIAGRNLLVERRITFTDYEVAPGDFAGQRQEARGGEKTMYRDTNVGVRYFIKEGDQRVVSDIATTRAKALALGVTIDPGFEFPLPIGGINYLNFKFMGRSDTQVAVLFAGVLAAGNIQRPKAIAGRIDASVDFFAIAPPSTDRVFGPGGEREEQSLLTWPMSTGLNLGWQASTYQRVSGQYLCRFDGYVRDSTTSAGYVTPTSTVTNGFGLLYEYRRGGYALTANGTWSGRMSWRPWGEPDALVQTPASYVKYQGSATKVFYLGPFSKVIVNGAWFGGDRLDRFSQYQFGLFDDTKIHGVPSAGVRYGELAMARAQYSFNLLDQYRTDLFVDQAWGRVRAHGVPGLVDVPWEPLTGVGVAFNLRIPGRVAFLRGEVGHSFLPGRYDGLGSTTVQIMLLKPLN</sequence>
<dbReference type="AlphaFoldDB" id="A0A143PU98"/>
<name>A0A143PU98_LUTPR</name>
<dbReference type="EMBL" id="CP015136">
    <property type="protein sequence ID" value="AMY12297.1"/>
    <property type="molecule type" value="Genomic_DNA"/>
</dbReference>
<keyword evidence="1" id="KW-0732">Signal</keyword>
<proteinExistence type="predicted"/>
<evidence type="ECO:0000313" key="2">
    <source>
        <dbReference type="EMBL" id="AMY12297.1"/>
    </source>
</evidence>
<dbReference type="OrthoDB" id="113691at2"/>
<organism evidence="2 3">
    <name type="scientific">Luteitalea pratensis</name>
    <dbReference type="NCBI Taxonomy" id="1855912"/>
    <lineage>
        <taxon>Bacteria</taxon>
        <taxon>Pseudomonadati</taxon>
        <taxon>Acidobacteriota</taxon>
        <taxon>Vicinamibacteria</taxon>
        <taxon>Vicinamibacterales</taxon>
        <taxon>Vicinamibacteraceae</taxon>
        <taxon>Luteitalea</taxon>
    </lineage>
</organism>
<protein>
    <submittedName>
        <fullName evidence="2">Uncharacterized protein</fullName>
    </submittedName>
</protein>
<reference evidence="3" key="2">
    <citation type="submission" date="2016-04" db="EMBL/GenBank/DDBJ databases">
        <title>First Complete Genome Sequence of a Subdivision 6 Acidobacterium.</title>
        <authorList>
            <person name="Huang S."/>
            <person name="Vieira S."/>
            <person name="Bunk B."/>
            <person name="Riedel T."/>
            <person name="Sproeer C."/>
            <person name="Overmann J."/>
        </authorList>
    </citation>
    <scope>NUCLEOTIDE SEQUENCE [LARGE SCALE GENOMIC DNA]</scope>
    <source>
        <strain evidence="3">DSM 100886 HEG_-6_39</strain>
    </source>
</reference>
<evidence type="ECO:0000256" key="1">
    <source>
        <dbReference type="SAM" id="SignalP"/>
    </source>
</evidence>
<dbReference type="Proteomes" id="UP000076079">
    <property type="component" value="Chromosome"/>
</dbReference>
<keyword evidence="3" id="KW-1185">Reference proteome</keyword>
<dbReference type="STRING" id="1855912.LuPra_05570"/>
<dbReference type="Gene3D" id="2.50.20.10">
    <property type="entry name" value="Lipoprotein localisation LolA/LolB/LppX"/>
    <property type="match status" value="1"/>
</dbReference>
<evidence type="ECO:0000313" key="3">
    <source>
        <dbReference type="Proteomes" id="UP000076079"/>
    </source>
</evidence>
<feature type="chain" id="PRO_5007512034" evidence="1">
    <location>
        <begin position="21"/>
        <end position="965"/>
    </location>
</feature>
<reference evidence="2 3" key="1">
    <citation type="journal article" date="2016" name="Genome Announc.">
        <title>First Complete Genome Sequence of a Subdivision 6 Acidobacterium Strain.</title>
        <authorList>
            <person name="Huang S."/>
            <person name="Vieira S."/>
            <person name="Bunk B."/>
            <person name="Riedel T."/>
            <person name="Sproer C."/>
            <person name="Overmann J."/>
        </authorList>
    </citation>
    <scope>NUCLEOTIDE SEQUENCE [LARGE SCALE GENOMIC DNA]</scope>
    <source>
        <strain evidence="3">DSM 100886 HEG_-6_39</strain>
    </source>
</reference>
<dbReference type="RefSeq" id="WP_110173763.1">
    <property type="nucleotide sequence ID" value="NZ_CP015136.1"/>
</dbReference>